<dbReference type="InterPro" id="IPR008258">
    <property type="entry name" value="Transglycosylase_SLT_dom_1"/>
</dbReference>
<sequence length="263" mass="27770">MVQRDGGASEGAPPTGISTGPYLPVLPVEGASSGLAYRQPAAEPAGNAASQAIGQQLMLPSPRRMSRQLTLEQQRMRRLATEIGLSFATTSGVKKARLDEAQFVQLFTTLIHRESSFNRLAVSPAGARGLGQLMPATAAELGVCDVFSAEQNLHGAATYLTDMLDQFGTPELALAAYNAGPAAVMKYRGVPPYRETRQYVADILHAVQSAPRERPAATSFDIAMQAASAPHAAGSILFDAAGNRPFGCRTLGLAARRGPSVYE</sequence>
<feature type="domain" description="Transglycosylase SLT" evidence="4">
    <location>
        <begin position="101"/>
        <end position="191"/>
    </location>
</feature>
<comment type="caution">
    <text evidence="5">The sequence shown here is derived from an EMBL/GenBank/DDBJ whole genome shotgun (WGS) entry which is preliminary data.</text>
</comment>
<keyword evidence="5" id="KW-0456">Lyase</keyword>
<dbReference type="EMBL" id="JBHMAA010000029">
    <property type="protein sequence ID" value="MFB9951891.1"/>
    <property type="molecule type" value="Genomic_DNA"/>
</dbReference>
<gene>
    <name evidence="5" type="ORF">ACFFP0_23835</name>
</gene>
<name>A0ABV6AMP6_9HYPH</name>
<evidence type="ECO:0000313" key="6">
    <source>
        <dbReference type="Proteomes" id="UP001589692"/>
    </source>
</evidence>
<evidence type="ECO:0000313" key="5">
    <source>
        <dbReference type="EMBL" id="MFB9951891.1"/>
    </source>
</evidence>
<evidence type="ECO:0000256" key="3">
    <source>
        <dbReference type="SAM" id="MobiDB-lite"/>
    </source>
</evidence>
<dbReference type="EC" id="4.2.2.n1" evidence="5"/>
<comment type="similarity">
    <text evidence="2">Belongs to the virb1 family.</text>
</comment>
<dbReference type="Gene3D" id="1.10.530.10">
    <property type="match status" value="1"/>
</dbReference>
<protein>
    <submittedName>
        <fullName evidence="5">Lytic transglycosylase domain-containing protein</fullName>
        <ecNumber evidence="5">4.2.2.n1</ecNumber>
    </submittedName>
</protein>
<dbReference type="Proteomes" id="UP001589692">
    <property type="component" value="Unassembled WGS sequence"/>
</dbReference>
<dbReference type="CDD" id="cd00254">
    <property type="entry name" value="LT-like"/>
    <property type="match status" value="1"/>
</dbReference>
<evidence type="ECO:0000259" key="4">
    <source>
        <dbReference type="Pfam" id="PF01464"/>
    </source>
</evidence>
<keyword evidence="6" id="KW-1185">Reference proteome</keyword>
<dbReference type="InterPro" id="IPR023346">
    <property type="entry name" value="Lysozyme-like_dom_sf"/>
</dbReference>
<accession>A0ABV6AMP6</accession>
<dbReference type="Pfam" id="PF01464">
    <property type="entry name" value="SLT"/>
    <property type="match status" value="1"/>
</dbReference>
<dbReference type="PANTHER" id="PTHR37423">
    <property type="entry name" value="SOLUBLE LYTIC MUREIN TRANSGLYCOSYLASE-RELATED"/>
    <property type="match status" value="1"/>
</dbReference>
<organism evidence="5 6">
    <name type="scientific">Rhizobium puerariae</name>
    <dbReference type="NCBI Taxonomy" id="1585791"/>
    <lineage>
        <taxon>Bacteria</taxon>
        <taxon>Pseudomonadati</taxon>
        <taxon>Pseudomonadota</taxon>
        <taxon>Alphaproteobacteria</taxon>
        <taxon>Hyphomicrobiales</taxon>
        <taxon>Rhizobiaceae</taxon>
        <taxon>Rhizobium/Agrobacterium group</taxon>
        <taxon>Rhizobium</taxon>
    </lineage>
</organism>
<evidence type="ECO:0000256" key="1">
    <source>
        <dbReference type="ARBA" id="ARBA00007734"/>
    </source>
</evidence>
<evidence type="ECO:0000256" key="2">
    <source>
        <dbReference type="ARBA" id="ARBA00009387"/>
    </source>
</evidence>
<comment type="similarity">
    <text evidence="1">Belongs to the transglycosylase Slt family.</text>
</comment>
<dbReference type="SUPFAM" id="SSF53955">
    <property type="entry name" value="Lysozyme-like"/>
    <property type="match status" value="1"/>
</dbReference>
<dbReference type="RefSeq" id="WP_377264712.1">
    <property type="nucleotide sequence ID" value="NZ_JBHMAA010000029.1"/>
</dbReference>
<dbReference type="PANTHER" id="PTHR37423:SF2">
    <property type="entry name" value="MEMBRANE-BOUND LYTIC MUREIN TRANSGLYCOSYLASE C"/>
    <property type="match status" value="1"/>
</dbReference>
<feature type="region of interest" description="Disordered" evidence="3">
    <location>
        <begin position="1"/>
        <end position="23"/>
    </location>
</feature>
<reference evidence="5 6" key="1">
    <citation type="submission" date="2024-09" db="EMBL/GenBank/DDBJ databases">
        <authorList>
            <person name="Sun Q."/>
            <person name="Mori K."/>
        </authorList>
    </citation>
    <scope>NUCLEOTIDE SEQUENCE [LARGE SCALE GENOMIC DNA]</scope>
    <source>
        <strain evidence="5 6">TBRC 4938</strain>
    </source>
</reference>
<proteinExistence type="inferred from homology"/>
<dbReference type="GO" id="GO:0016829">
    <property type="term" value="F:lyase activity"/>
    <property type="evidence" value="ECO:0007669"/>
    <property type="project" value="UniProtKB-KW"/>
</dbReference>